<accession>A0A6L8LGW5</accession>
<dbReference type="CDD" id="cd18722">
    <property type="entry name" value="PIN_NicB-like"/>
    <property type="match status" value="1"/>
</dbReference>
<comment type="caution">
    <text evidence="3">The sequence shown here is derived from an EMBL/GenBank/DDBJ whole genome shotgun (WGS) entry which is preliminary data.</text>
</comment>
<evidence type="ECO:0000259" key="2">
    <source>
        <dbReference type="Pfam" id="PF09722"/>
    </source>
</evidence>
<evidence type="ECO:0000313" key="3">
    <source>
        <dbReference type="EMBL" id="MYM55188.1"/>
    </source>
</evidence>
<dbReference type="InterPro" id="IPR021139">
    <property type="entry name" value="NYN"/>
</dbReference>
<feature type="domain" description="Antitoxin Xre/MbcA/ParS-like toxin-binding" evidence="2">
    <location>
        <begin position="273"/>
        <end position="309"/>
    </location>
</feature>
<reference evidence="3 4" key="1">
    <citation type="submission" date="2020-01" db="EMBL/GenBank/DDBJ databases">
        <authorList>
            <person name="Chen S."/>
        </authorList>
    </citation>
    <scope>NUCLEOTIDE SEQUENCE [LARGE SCALE GENOMIC DNA]</scope>
    <source>
        <strain evidence="3 4">GS-10</strain>
    </source>
</reference>
<feature type="domain" description="NYN" evidence="1">
    <location>
        <begin position="141"/>
        <end position="186"/>
    </location>
</feature>
<proteinExistence type="predicted"/>
<dbReference type="GO" id="GO:0004540">
    <property type="term" value="F:RNA nuclease activity"/>
    <property type="evidence" value="ECO:0007669"/>
    <property type="project" value="InterPro"/>
</dbReference>
<dbReference type="Gene3D" id="3.40.50.1010">
    <property type="entry name" value="5'-nuclease"/>
    <property type="match status" value="1"/>
</dbReference>
<dbReference type="RefSeq" id="WP_160972893.1">
    <property type="nucleotide sequence ID" value="NZ_WWEN01000003.1"/>
</dbReference>
<evidence type="ECO:0000259" key="1">
    <source>
        <dbReference type="Pfam" id="PF01936"/>
    </source>
</evidence>
<dbReference type="InterPro" id="IPR024467">
    <property type="entry name" value="Xre/MbcA/ParS-like_toxin-bd"/>
</dbReference>
<name>A0A6L8LGW5_9RHOB</name>
<protein>
    <submittedName>
        <fullName evidence="3">NYN domain-containing protein</fullName>
    </submittedName>
</protein>
<dbReference type="Pfam" id="PF01936">
    <property type="entry name" value="NYN"/>
    <property type="match status" value="1"/>
</dbReference>
<dbReference type="AlphaFoldDB" id="A0A6L8LGW5"/>
<gene>
    <name evidence="3" type="ORF">GR167_07720</name>
</gene>
<keyword evidence="4" id="KW-1185">Reference proteome</keyword>
<dbReference type="Proteomes" id="UP000479043">
    <property type="component" value="Unassembled WGS sequence"/>
</dbReference>
<dbReference type="Pfam" id="PF09722">
    <property type="entry name" value="Xre_MbcA_ParS_C"/>
    <property type="match status" value="1"/>
</dbReference>
<dbReference type="EMBL" id="WWEN01000003">
    <property type="protein sequence ID" value="MYM55188.1"/>
    <property type="molecule type" value="Genomic_DNA"/>
</dbReference>
<evidence type="ECO:0000313" key="4">
    <source>
        <dbReference type="Proteomes" id="UP000479043"/>
    </source>
</evidence>
<organism evidence="3 4">
    <name type="scientific">Thalassovita mangrovi</name>
    <dbReference type="NCBI Taxonomy" id="2692236"/>
    <lineage>
        <taxon>Bacteria</taxon>
        <taxon>Pseudomonadati</taxon>
        <taxon>Pseudomonadota</taxon>
        <taxon>Alphaproteobacteria</taxon>
        <taxon>Rhodobacterales</taxon>
        <taxon>Roseobacteraceae</taxon>
        <taxon>Thalassovita</taxon>
    </lineage>
</organism>
<sequence length="317" mass="36270">MSEDIILKLRTRIYIDGYNLYYGCLTKSPFKWLDVLTLFESKIIPSILYRPEKGAPPAEMDLVPDSAVKYFTAKIVESAAKGADSVSSQAQYHNALSKQWDGRVEFVLGGYALYKAKQALIPEDDPTRQPKDCEKVQVWKIEEKRSDVSIALHMFDDAMRGEIDQVILVTNDTDLVPAFEMLEQRCPQVVRGLVIPTRKSGNDQKVERQANASLSELAHWVRHYITEDELRQSQLPDVVRGGRRASVKPHSWYARPDHLQTMLDLARPVLCKDNATMKWAREPNKWLSDLRPIDLIETDEGAARVFAYIEEYVRSQS</sequence>